<feature type="non-terminal residue" evidence="1">
    <location>
        <position position="1"/>
    </location>
</feature>
<keyword evidence="1" id="KW-0456">Lyase</keyword>
<comment type="caution">
    <text evidence="1">The sequence shown here is derived from an EMBL/GenBank/DDBJ whole genome shotgun (WGS) entry which is preliminary data.</text>
</comment>
<proteinExistence type="predicted"/>
<dbReference type="EC" id="4.2.1.91" evidence="1"/>
<dbReference type="EMBL" id="CM037021">
    <property type="protein sequence ID" value="KAH7668434.1"/>
    <property type="molecule type" value="Genomic_DNA"/>
</dbReference>
<protein>
    <submittedName>
        <fullName evidence="1">Arogenate dehydratase protein</fullName>
        <ecNumber evidence="1">4.2.1.91</ecNumber>
    </submittedName>
</protein>
<sequence>PPPSTPSVLPSKALPALTPNSPLKPPSLLALLSPAVPSPTPSPPSPSTSPTTPSSPSKAPWKAPPSATTTSFSATLFSSSKKSISSFTTVFSPFPGVLPTHLKTVISHPMALAHCHRSLNRLGLNRQPVEDTAGAVEMLLDNQLLDTAAIASPRAAQLYGLNVLAHGLQDESWNVTRFLILSKHPNINNNTNTNTNTIVDPITLPTAVTRDEQIVLRKTSIVIAHRGGCMLVILKVLKAFSSRNLNMTKLEVINHEEEEGKSPVMILDVSLDGKKGSLKAFPHVLYVDFEGSMEDFRVREAIDEISKFSVFVRILGTYSADPNVYDLH</sequence>
<name>A0ACB7V4X9_DIOAL</name>
<feature type="non-terminal residue" evidence="1">
    <location>
        <position position="328"/>
    </location>
</feature>
<evidence type="ECO:0000313" key="1">
    <source>
        <dbReference type="EMBL" id="KAH7668434.1"/>
    </source>
</evidence>
<evidence type="ECO:0000313" key="2">
    <source>
        <dbReference type="Proteomes" id="UP000827976"/>
    </source>
</evidence>
<organism evidence="1 2">
    <name type="scientific">Dioscorea alata</name>
    <name type="common">Purple yam</name>
    <dbReference type="NCBI Taxonomy" id="55571"/>
    <lineage>
        <taxon>Eukaryota</taxon>
        <taxon>Viridiplantae</taxon>
        <taxon>Streptophyta</taxon>
        <taxon>Embryophyta</taxon>
        <taxon>Tracheophyta</taxon>
        <taxon>Spermatophyta</taxon>
        <taxon>Magnoliopsida</taxon>
        <taxon>Liliopsida</taxon>
        <taxon>Dioscoreales</taxon>
        <taxon>Dioscoreaceae</taxon>
        <taxon>Dioscorea</taxon>
    </lineage>
</organism>
<dbReference type="Proteomes" id="UP000827976">
    <property type="component" value="Chromosome 11"/>
</dbReference>
<keyword evidence="2" id="KW-1185">Reference proteome</keyword>
<accession>A0ACB7V4X9</accession>
<gene>
    <name evidence="1" type="ORF">IHE45_11G010800</name>
</gene>
<reference evidence="2" key="1">
    <citation type="journal article" date="2022" name="Nat. Commun.">
        <title>Chromosome evolution and the genetic basis of agronomically important traits in greater yam.</title>
        <authorList>
            <person name="Bredeson J.V."/>
            <person name="Lyons J.B."/>
            <person name="Oniyinde I.O."/>
            <person name="Okereke N.R."/>
            <person name="Kolade O."/>
            <person name="Nnabue I."/>
            <person name="Nwadili C.O."/>
            <person name="Hribova E."/>
            <person name="Parker M."/>
            <person name="Nwogha J."/>
            <person name="Shu S."/>
            <person name="Carlson J."/>
            <person name="Kariba R."/>
            <person name="Muthemba S."/>
            <person name="Knop K."/>
            <person name="Barton G.J."/>
            <person name="Sherwood A.V."/>
            <person name="Lopez-Montes A."/>
            <person name="Asiedu R."/>
            <person name="Jamnadass R."/>
            <person name="Muchugi A."/>
            <person name="Goodstein D."/>
            <person name="Egesi C.N."/>
            <person name="Featherston J."/>
            <person name="Asfaw A."/>
            <person name="Simpson G.G."/>
            <person name="Dolezel J."/>
            <person name="Hendre P.S."/>
            <person name="Van Deynze A."/>
            <person name="Kumar P.L."/>
            <person name="Obidiegwu J.E."/>
            <person name="Bhattacharjee R."/>
            <person name="Rokhsar D.S."/>
        </authorList>
    </citation>
    <scope>NUCLEOTIDE SEQUENCE [LARGE SCALE GENOMIC DNA]</scope>
    <source>
        <strain evidence="2">cv. TDa95/00328</strain>
    </source>
</reference>